<reference evidence="7" key="1">
    <citation type="submission" date="2021-06" db="EMBL/GenBank/DDBJ databases">
        <title>44 bacteria genomes isolated from Dapeng, Shenzhen.</title>
        <authorList>
            <person name="Zheng W."/>
            <person name="Yu S."/>
            <person name="Huang Y."/>
        </authorList>
    </citation>
    <scope>NUCLEOTIDE SEQUENCE</scope>
    <source>
        <strain evidence="7">DP5N28-2</strain>
    </source>
</reference>
<dbReference type="Pfam" id="PF10609">
    <property type="entry name" value="ParA"/>
    <property type="match status" value="1"/>
</dbReference>
<gene>
    <name evidence="7" type="ORF">KUV50_18615</name>
</gene>
<dbReference type="GO" id="GO:0016226">
    <property type="term" value="P:iron-sulfur cluster assembly"/>
    <property type="evidence" value="ECO:0007669"/>
    <property type="project" value="InterPro"/>
</dbReference>
<dbReference type="GO" id="GO:0140663">
    <property type="term" value="F:ATP-dependent FeS chaperone activity"/>
    <property type="evidence" value="ECO:0007669"/>
    <property type="project" value="InterPro"/>
</dbReference>
<dbReference type="FunFam" id="3.40.50.300:FF:001119">
    <property type="entry name" value="Iron-sulfur cluster carrier protein"/>
    <property type="match status" value="1"/>
</dbReference>
<organism evidence="7 8">
    <name type="scientific">Membranihabitans marinus</name>
    <dbReference type="NCBI Taxonomy" id="1227546"/>
    <lineage>
        <taxon>Bacteria</taxon>
        <taxon>Pseudomonadati</taxon>
        <taxon>Bacteroidota</taxon>
        <taxon>Saprospiria</taxon>
        <taxon>Saprospirales</taxon>
        <taxon>Saprospiraceae</taxon>
        <taxon>Membranihabitans</taxon>
    </lineage>
</organism>
<dbReference type="RefSeq" id="WP_222581722.1">
    <property type="nucleotide sequence ID" value="NZ_JAHVHU010000025.1"/>
</dbReference>
<evidence type="ECO:0000313" key="7">
    <source>
        <dbReference type="EMBL" id="MBY5960173.1"/>
    </source>
</evidence>
<dbReference type="Proteomes" id="UP000753961">
    <property type="component" value="Unassembled WGS sequence"/>
</dbReference>
<keyword evidence="4 6" id="KW-0408">Iron</keyword>
<dbReference type="HAMAP" id="MF_02040">
    <property type="entry name" value="Mrp_NBP35"/>
    <property type="match status" value="1"/>
</dbReference>
<name>A0A953HSK6_9BACT</name>
<keyword evidence="1 6" id="KW-0479">Metal-binding</keyword>
<comment type="caution">
    <text evidence="7">The sequence shown here is derived from an EMBL/GenBank/DDBJ whole genome shotgun (WGS) entry which is preliminary data.</text>
</comment>
<dbReference type="InterPro" id="IPR027417">
    <property type="entry name" value="P-loop_NTPase"/>
</dbReference>
<keyword evidence="5 6" id="KW-0411">Iron-sulfur</keyword>
<dbReference type="PANTHER" id="PTHR42961">
    <property type="entry name" value="IRON-SULFUR PROTEIN NUBPL"/>
    <property type="match status" value="1"/>
</dbReference>
<accession>A0A953HSK6</accession>
<dbReference type="Gene3D" id="3.40.50.300">
    <property type="entry name" value="P-loop containing nucleotide triphosphate hydrolases"/>
    <property type="match status" value="1"/>
</dbReference>
<keyword evidence="6" id="KW-0378">Hydrolase</keyword>
<comment type="function">
    <text evidence="6">Binds and transfers iron-sulfur (Fe-S) clusters to target apoproteins. Can hydrolyze ATP.</text>
</comment>
<evidence type="ECO:0000256" key="6">
    <source>
        <dbReference type="HAMAP-Rule" id="MF_02040"/>
    </source>
</evidence>
<feature type="binding site" evidence="6">
    <location>
        <begin position="99"/>
        <end position="106"/>
    </location>
    <ligand>
        <name>ATP</name>
        <dbReference type="ChEBI" id="CHEBI:30616"/>
    </ligand>
</feature>
<dbReference type="PANTHER" id="PTHR42961:SF2">
    <property type="entry name" value="IRON-SULFUR PROTEIN NUBPL"/>
    <property type="match status" value="1"/>
</dbReference>
<dbReference type="GO" id="GO:0005524">
    <property type="term" value="F:ATP binding"/>
    <property type="evidence" value="ECO:0007669"/>
    <property type="project" value="UniProtKB-UniRule"/>
</dbReference>
<comment type="similarity">
    <text evidence="6">Belongs to the Mrp/NBP35 ATP-binding proteins family.</text>
</comment>
<sequence length="359" mass="39453">MNEKQIKETLSQIKDPVNGQSIVNTPHLQKLEIGDNEVNIVLAYNNLDPDIKNKLNFTILEALYEIIPEANVNIHFENQAPKPENPYPHIKNIIAVASGKGGVGKSTVAANLAVGLQKKGHSVGLLDADLYGPSIPTMFGLKNKRPRVKEIHGRQLLVPLTAYDIPLMSIGFILDPEQAVVLRGPRLSGVIKQFLNDVLWPELDYLIIDLPPSTGDIQLTMVQTAPITGAVIVTTPQAVAVDDAIKASNMFRLESIDVPIIGVVENMAWFSPIELPENKYYLFGNGGGQKLAAYLEVPLLGQLPLIASVGELADEGKPAWQAEDKILSSYLDNIIERTVYYTQLRNKQSDPTRIVKIKS</sequence>
<evidence type="ECO:0000256" key="2">
    <source>
        <dbReference type="ARBA" id="ARBA00022741"/>
    </source>
</evidence>
<dbReference type="EMBL" id="JAHVHU010000025">
    <property type="protein sequence ID" value="MBY5960173.1"/>
    <property type="molecule type" value="Genomic_DNA"/>
</dbReference>
<evidence type="ECO:0000256" key="4">
    <source>
        <dbReference type="ARBA" id="ARBA00023004"/>
    </source>
</evidence>
<dbReference type="GO" id="GO:0051539">
    <property type="term" value="F:4 iron, 4 sulfur cluster binding"/>
    <property type="evidence" value="ECO:0007669"/>
    <property type="project" value="TreeGrafter"/>
</dbReference>
<comment type="subunit">
    <text evidence="6">Homodimer.</text>
</comment>
<dbReference type="GO" id="GO:0016887">
    <property type="term" value="F:ATP hydrolysis activity"/>
    <property type="evidence" value="ECO:0007669"/>
    <property type="project" value="UniProtKB-UniRule"/>
</dbReference>
<dbReference type="SUPFAM" id="SSF52540">
    <property type="entry name" value="P-loop containing nucleoside triphosphate hydrolases"/>
    <property type="match status" value="1"/>
</dbReference>
<dbReference type="InterPro" id="IPR034904">
    <property type="entry name" value="FSCA_dom_sf"/>
</dbReference>
<evidence type="ECO:0000313" key="8">
    <source>
        <dbReference type="Proteomes" id="UP000753961"/>
    </source>
</evidence>
<keyword evidence="2 6" id="KW-0547">Nucleotide-binding</keyword>
<protein>
    <recommendedName>
        <fullName evidence="6">Iron-sulfur cluster carrier protein</fullName>
    </recommendedName>
</protein>
<proteinExistence type="inferred from homology"/>
<dbReference type="GO" id="GO:0046872">
    <property type="term" value="F:metal ion binding"/>
    <property type="evidence" value="ECO:0007669"/>
    <property type="project" value="UniProtKB-KW"/>
</dbReference>
<keyword evidence="8" id="KW-1185">Reference proteome</keyword>
<dbReference type="AlphaFoldDB" id="A0A953HSK6"/>
<dbReference type="SUPFAM" id="SSF117916">
    <property type="entry name" value="Fe-S cluster assembly (FSCA) domain-like"/>
    <property type="match status" value="1"/>
</dbReference>
<dbReference type="CDD" id="cd02037">
    <property type="entry name" value="Mrp_NBP35"/>
    <property type="match status" value="1"/>
</dbReference>
<keyword evidence="3 6" id="KW-0067">ATP-binding</keyword>
<dbReference type="InterPro" id="IPR044304">
    <property type="entry name" value="NUBPL-like"/>
</dbReference>
<evidence type="ECO:0000256" key="3">
    <source>
        <dbReference type="ARBA" id="ARBA00022840"/>
    </source>
</evidence>
<evidence type="ECO:0000256" key="5">
    <source>
        <dbReference type="ARBA" id="ARBA00023014"/>
    </source>
</evidence>
<dbReference type="InterPro" id="IPR033756">
    <property type="entry name" value="YlxH/NBP35"/>
</dbReference>
<evidence type="ECO:0000256" key="1">
    <source>
        <dbReference type="ARBA" id="ARBA00022723"/>
    </source>
</evidence>
<dbReference type="InterPro" id="IPR019591">
    <property type="entry name" value="Mrp/NBP35_ATP-bd"/>
</dbReference>